<name>A0ACA9ND11_9GLOM</name>
<evidence type="ECO:0000313" key="2">
    <source>
        <dbReference type="Proteomes" id="UP000789860"/>
    </source>
</evidence>
<keyword evidence="2" id="KW-1185">Reference proteome</keyword>
<dbReference type="EMBL" id="CAJVPM010023477">
    <property type="protein sequence ID" value="CAG8649854.1"/>
    <property type="molecule type" value="Genomic_DNA"/>
</dbReference>
<dbReference type="Proteomes" id="UP000789860">
    <property type="component" value="Unassembled WGS sequence"/>
</dbReference>
<evidence type="ECO:0000313" key="1">
    <source>
        <dbReference type="EMBL" id="CAG8649854.1"/>
    </source>
</evidence>
<gene>
    <name evidence="1" type="ORF">SCALOS_LOCUS8632</name>
</gene>
<reference evidence="1" key="1">
    <citation type="submission" date="2021-06" db="EMBL/GenBank/DDBJ databases">
        <authorList>
            <person name="Kallberg Y."/>
            <person name="Tangrot J."/>
            <person name="Rosling A."/>
        </authorList>
    </citation>
    <scope>NUCLEOTIDE SEQUENCE</scope>
    <source>
        <strain evidence="1">AU212A</strain>
    </source>
</reference>
<proteinExistence type="predicted"/>
<protein>
    <submittedName>
        <fullName evidence="1">11498_t:CDS:1</fullName>
    </submittedName>
</protein>
<feature type="non-terminal residue" evidence="1">
    <location>
        <position position="42"/>
    </location>
</feature>
<feature type="non-terminal residue" evidence="1">
    <location>
        <position position="1"/>
    </location>
</feature>
<accession>A0ACA9ND11</accession>
<sequence length="42" mass="4813">KFSKVIDVGKKKIATETTAFNRFHDWDSKGIREGSKETELNT</sequence>
<organism evidence="1 2">
    <name type="scientific">Scutellospora calospora</name>
    <dbReference type="NCBI Taxonomy" id="85575"/>
    <lineage>
        <taxon>Eukaryota</taxon>
        <taxon>Fungi</taxon>
        <taxon>Fungi incertae sedis</taxon>
        <taxon>Mucoromycota</taxon>
        <taxon>Glomeromycotina</taxon>
        <taxon>Glomeromycetes</taxon>
        <taxon>Diversisporales</taxon>
        <taxon>Gigasporaceae</taxon>
        <taxon>Scutellospora</taxon>
    </lineage>
</organism>
<comment type="caution">
    <text evidence="1">The sequence shown here is derived from an EMBL/GenBank/DDBJ whole genome shotgun (WGS) entry which is preliminary data.</text>
</comment>